<dbReference type="GO" id="GO:0022857">
    <property type="term" value="F:transmembrane transporter activity"/>
    <property type="evidence" value="ECO:0007669"/>
    <property type="project" value="UniProtKB-ARBA"/>
</dbReference>
<proteinExistence type="inferred from homology"/>
<reference evidence="8 9" key="1">
    <citation type="submission" date="2024-06" db="EMBL/GenBank/DDBJ databases">
        <title>A chromosome level genome sequence of Diviner's sage (Salvia divinorum).</title>
        <authorList>
            <person name="Ford S.A."/>
            <person name="Ro D.-K."/>
            <person name="Ness R.W."/>
            <person name="Phillips M.A."/>
        </authorList>
    </citation>
    <scope>NUCLEOTIDE SEQUENCE [LARGE SCALE GENOMIC DNA]</scope>
    <source>
        <strain evidence="8">SAF-2024a</strain>
        <tissue evidence="8">Leaf</tissue>
    </source>
</reference>
<evidence type="ECO:0000256" key="5">
    <source>
        <dbReference type="ARBA" id="ARBA00022989"/>
    </source>
</evidence>
<feature type="transmembrane region" description="Helical" evidence="7">
    <location>
        <begin position="106"/>
        <end position="125"/>
    </location>
</feature>
<name>A0ABD1I5E3_SALDI</name>
<feature type="transmembrane region" description="Helical" evidence="7">
    <location>
        <begin position="137"/>
        <end position="157"/>
    </location>
</feature>
<comment type="similarity">
    <text evidence="2">Belongs to the SLC29A/ENT transporter (TC 2.A.57) family.</text>
</comment>
<dbReference type="AlphaFoldDB" id="A0ABD1I5E3"/>
<organism evidence="8 9">
    <name type="scientific">Salvia divinorum</name>
    <name type="common">Maria pastora</name>
    <name type="synonym">Diviner's sage</name>
    <dbReference type="NCBI Taxonomy" id="28513"/>
    <lineage>
        <taxon>Eukaryota</taxon>
        <taxon>Viridiplantae</taxon>
        <taxon>Streptophyta</taxon>
        <taxon>Embryophyta</taxon>
        <taxon>Tracheophyta</taxon>
        <taxon>Spermatophyta</taxon>
        <taxon>Magnoliopsida</taxon>
        <taxon>eudicotyledons</taxon>
        <taxon>Gunneridae</taxon>
        <taxon>Pentapetalae</taxon>
        <taxon>asterids</taxon>
        <taxon>lamiids</taxon>
        <taxon>Lamiales</taxon>
        <taxon>Lamiaceae</taxon>
        <taxon>Nepetoideae</taxon>
        <taxon>Mentheae</taxon>
        <taxon>Salviinae</taxon>
        <taxon>Salvia</taxon>
        <taxon>Salvia subgen. Calosphace</taxon>
    </lineage>
</organism>
<evidence type="ECO:0000313" key="9">
    <source>
        <dbReference type="Proteomes" id="UP001567538"/>
    </source>
</evidence>
<dbReference type="InterPro" id="IPR002259">
    <property type="entry name" value="Eqnu_transpt"/>
</dbReference>
<keyword evidence="5 7" id="KW-1133">Transmembrane helix</keyword>
<keyword evidence="4 7" id="KW-0812">Transmembrane</keyword>
<dbReference type="GO" id="GO:0016020">
    <property type="term" value="C:membrane"/>
    <property type="evidence" value="ECO:0007669"/>
    <property type="project" value="UniProtKB-SubCell"/>
</dbReference>
<gene>
    <name evidence="8" type="ORF">AAHA92_05278</name>
</gene>
<evidence type="ECO:0000256" key="3">
    <source>
        <dbReference type="ARBA" id="ARBA00022448"/>
    </source>
</evidence>
<sequence>MTGDLFFMPPHLIQSFLARLSASGALVAGLRLVTKAVFDQTNNGLKKGVILFLAISIFDEFLSLRVRVSADLASARIKTADGENVDDDRLSNKQLLLQNIDYALDIYLLRVLTLSIFPGFLYIPYDRVHKVGVKKGSYIRVLVAFLAHSLFLFHGQLPREAIRHQSR</sequence>
<dbReference type="Proteomes" id="UP001567538">
    <property type="component" value="Unassembled WGS sequence"/>
</dbReference>
<evidence type="ECO:0000313" key="8">
    <source>
        <dbReference type="EMBL" id="KAL1562733.1"/>
    </source>
</evidence>
<accession>A0ABD1I5E3</accession>
<evidence type="ECO:0000256" key="4">
    <source>
        <dbReference type="ARBA" id="ARBA00022692"/>
    </source>
</evidence>
<dbReference type="PANTHER" id="PTHR10332:SF38">
    <property type="entry name" value="EQUILIBRATIVE NUCLEOTIDE TRANSPORTER 3-RELATED"/>
    <property type="match status" value="1"/>
</dbReference>
<dbReference type="PANTHER" id="PTHR10332">
    <property type="entry name" value="EQUILIBRATIVE NUCLEOSIDE TRANSPORTER"/>
    <property type="match status" value="1"/>
</dbReference>
<evidence type="ECO:0000256" key="7">
    <source>
        <dbReference type="SAM" id="Phobius"/>
    </source>
</evidence>
<evidence type="ECO:0000256" key="6">
    <source>
        <dbReference type="ARBA" id="ARBA00023136"/>
    </source>
</evidence>
<feature type="transmembrane region" description="Helical" evidence="7">
    <location>
        <begin position="12"/>
        <end position="33"/>
    </location>
</feature>
<comment type="caution">
    <text evidence="8">The sequence shown here is derived from an EMBL/GenBank/DDBJ whole genome shotgun (WGS) entry which is preliminary data.</text>
</comment>
<protein>
    <submittedName>
        <fullName evidence="8">Equilibrative nucleotide transporter 3-like isoform X4</fullName>
    </submittedName>
</protein>
<keyword evidence="3" id="KW-0813">Transport</keyword>
<evidence type="ECO:0000256" key="2">
    <source>
        <dbReference type="ARBA" id="ARBA00007965"/>
    </source>
</evidence>
<dbReference type="GO" id="GO:0015858">
    <property type="term" value="P:nucleoside transport"/>
    <property type="evidence" value="ECO:0007669"/>
    <property type="project" value="UniProtKB-ARBA"/>
</dbReference>
<comment type="subcellular location">
    <subcellularLocation>
        <location evidence="1">Membrane</location>
        <topology evidence="1">Multi-pass membrane protein</topology>
    </subcellularLocation>
</comment>
<evidence type="ECO:0000256" key="1">
    <source>
        <dbReference type="ARBA" id="ARBA00004141"/>
    </source>
</evidence>
<keyword evidence="9" id="KW-1185">Reference proteome</keyword>
<dbReference type="EMBL" id="JBEAFC010000003">
    <property type="protein sequence ID" value="KAL1562733.1"/>
    <property type="molecule type" value="Genomic_DNA"/>
</dbReference>
<keyword evidence="6 7" id="KW-0472">Membrane</keyword>